<comment type="catalytic activity">
    <reaction evidence="4">
        <text>[protein]-L-glutamate 5-O-methyl ester + H2O = L-glutamyl-[protein] + methanol + H(+)</text>
        <dbReference type="Rhea" id="RHEA:23236"/>
        <dbReference type="Rhea" id="RHEA-COMP:10208"/>
        <dbReference type="Rhea" id="RHEA-COMP:10311"/>
        <dbReference type="ChEBI" id="CHEBI:15377"/>
        <dbReference type="ChEBI" id="CHEBI:15378"/>
        <dbReference type="ChEBI" id="CHEBI:17790"/>
        <dbReference type="ChEBI" id="CHEBI:29973"/>
        <dbReference type="ChEBI" id="CHEBI:82795"/>
        <dbReference type="EC" id="3.1.1.61"/>
    </reaction>
</comment>
<evidence type="ECO:0000256" key="6">
    <source>
        <dbReference type="PROSITE-ProRule" id="PRU00169"/>
    </source>
</evidence>
<dbReference type="PROSITE" id="PS50110">
    <property type="entry name" value="RESPONSE_REGULATORY"/>
    <property type="match status" value="1"/>
</dbReference>
<feature type="modified residue" description="4-aspartylphosphate" evidence="6">
    <location>
        <position position="74"/>
    </location>
</feature>
<feature type="domain" description="Response regulatory" evidence="7">
    <location>
        <begin position="23"/>
        <end position="141"/>
    </location>
</feature>
<sequence length="366" mass="37159">MAASTQSRPAADRGTGSADRPIRLLVVDDSAVARAILTRTISLHPQFEVVAAVAGVDPALAFLATNQVDTILLDIEMPGVDGLTALPQILEASAGAHVLIVASSAADGAAATMRALTLGATDTLAKPGVGASASRFAETLVDRLLKIGHAAGPRHAAAPSPSTQPPPALRPLGTAPVACLAIGASTGGLRALSDLFRALPASFRAPILITQHLPAVFMPFFAAQIEEIAGRPTRVAAEGEALKPGTILVAPGEGHLCVRRAGSEVRVVIERQRVSSGCLPSVDPMLRTVGETFESGAVGVVLTGMGRDGSEAAPGFVAQGGDLIVQDRESSVVWGMPGSIAGAGHAAAVLRPRQIAELLGRRGSAA</sequence>
<dbReference type="InterPro" id="IPR035909">
    <property type="entry name" value="CheB_C"/>
</dbReference>
<proteinExistence type="predicted"/>
<keyword evidence="6" id="KW-0597">Phosphoprotein</keyword>
<dbReference type="PANTHER" id="PTHR42872">
    <property type="entry name" value="PROTEIN-GLUTAMATE METHYLESTERASE/PROTEIN-GLUTAMINE GLUTAMINASE"/>
    <property type="match status" value="1"/>
</dbReference>
<dbReference type="InterPro" id="IPR011006">
    <property type="entry name" value="CheY-like_superfamily"/>
</dbReference>
<feature type="active site" evidence="5">
    <location>
        <position position="308"/>
    </location>
</feature>
<name>A0ABX0XLS9_9SPHN</name>
<evidence type="ECO:0000259" key="8">
    <source>
        <dbReference type="PROSITE" id="PS50122"/>
    </source>
</evidence>
<feature type="active site" evidence="5">
    <location>
        <position position="212"/>
    </location>
</feature>
<evidence type="ECO:0000256" key="3">
    <source>
        <dbReference type="ARBA" id="ARBA00039140"/>
    </source>
</evidence>
<dbReference type="PIRSF" id="PIRSF000876">
    <property type="entry name" value="RR_chemtxs_CheB"/>
    <property type="match status" value="1"/>
</dbReference>
<gene>
    <name evidence="9" type="ORF">GGR88_001140</name>
</gene>
<dbReference type="Pfam" id="PF00072">
    <property type="entry name" value="Response_reg"/>
    <property type="match status" value="1"/>
</dbReference>
<comment type="caution">
    <text evidence="9">The sequence shown here is derived from an EMBL/GenBank/DDBJ whole genome shotgun (WGS) entry which is preliminary data.</text>
</comment>
<keyword evidence="10" id="KW-1185">Reference proteome</keyword>
<evidence type="ECO:0000313" key="9">
    <source>
        <dbReference type="EMBL" id="NJC33666.1"/>
    </source>
</evidence>
<dbReference type="SUPFAM" id="SSF52172">
    <property type="entry name" value="CheY-like"/>
    <property type="match status" value="1"/>
</dbReference>
<dbReference type="SUPFAM" id="SSF52738">
    <property type="entry name" value="Methylesterase CheB, C-terminal domain"/>
    <property type="match status" value="1"/>
</dbReference>
<evidence type="ECO:0000313" key="10">
    <source>
        <dbReference type="Proteomes" id="UP000734218"/>
    </source>
</evidence>
<dbReference type="PANTHER" id="PTHR42872:SF3">
    <property type="entry name" value="PROTEIN-GLUTAMATE METHYLESTERASE_PROTEIN-GLUTAMINE GLUTAMINASE 1"/>
    <property type="match status" value="1"/>
</dbReference>
<evidence type="ECO:0000256" key="2">
    <source>
        <dbReference type="ARBA" id="ARBA00022801"/>
    </source>
</evidence>
<feature type="domain" description="CheB-type methylesterase" evidence="8">
    <location>
        <begin position="176"/>
        <end position="366"/>
    </location>
</feature>
<dbReference type="Gene3D" id="3.40.50.180">
    <property type="entry name" value="Methylesterase CheB, C-terminal domain"/>
    <property type="match status" value="1"/>
</dbReference>
<dbReference type="InterPro" id="IPR008248">
    <property type="entry name" value="CheB-like"/>
</dbReference>
<dbReference type="NCBIfam" id="NF001965">
    <property type="entry name" value="PRK00742.1"/>
    <property type="match status" value="1"/>
</dbReference>
<keyword evidence="1 5" id="KW-0145">Chemotaxis</keyword>
<keyword evidence="2 5" id="KW-0378">Hydrolase</keyword>
<dbReference type="EC" id="3.1.1.61" evidence="3"/>
<dbReference type="SMART" id="SM00448">
    <property type="entry name" value="REC"/>
    <property type="match status" value="1"/>
</dbReference>
<dbReference type="CDD" id="cd16432">
    <property type="entry name" value="CheB_Rec"/>
    <property type="match status" value="1"/>
</dbReference>
<dbReference type="EMBL" id="JAATJE010000001">
    <property type="protein sequence ID" value="NJC33666.1"/>
    <property type="molecule type" value="Genomic_DNA"/>
</dbReference>
<dbReference type="CDD" id="cd17541">
    <property type="entry name" value="REC_CheB-like"/>
    <property type="match status" value="1"/>
</dbReference>
<reference evidence="9 10" key="1">
    <citation type="submission" date="2020-03" db="EMBL/GenBank/DDBJ databases">
        <title>Genomic Encyclopedia of Type Strains, Phase IV (KMG-IV): sequencing the most valuable type-strain genomes for metagenomic binning, comparative biology and taxonomic classification.</title>
        <authorList>
            <person name="Goeker M."/>
        </authorList>
    </citation>
    <scope>NUCLEOTIDE SEQUENCE [LARGE SCALE GENOMIC DNA]</scope>
    <source>
        <strain evidence="9 10">DSM 27651</strain>
    </source>
</reference>
<dbReference type="PROSITE" id="PS50122">
    <property type="entry name" value="CHEB"/>
    <property type="match status" value="1"/>
</dbReference>
<organism evidence="9 10">
    <name type="scientific">Sphingomonas jejuensis</name>
    <dbReference type="NCBI Taxonomy" id="904715"/>
    <lineage>
        <taxon>Bacteria</taxon>
        <taxon>Pseudomonadati</taxon>
        <taxon>Pseudomonadota</taxon>
        <taxon>Alphaproteobacteria</taxon>
        <taxon>Sphingomonadales</taxon>
        <taxon>Sphingomonadaceae</taxon>
        <taxon>Sphingomonas</taxon>
    </lineage>
</organism>
<dbReference type="InterPro" id="IPR001789">
    <property type="entry name" value="Sig_transdc_resp-reg_receiver"/>
</dbReference>
<dbReference type="GO" id="GO:0008984">
    <property type="term" value="F:protein-glutamate methylesterase activity"/>
    <property type="evidence" value="ECO:0007669"/>
    <property type="project" value="UniProtKB-EC"/>
</dbReference>
<dbReference type="InterPro" id="IPR000673">
    <property type="entry name" value="Sig_transdc_resp-reg_Me-estase"/>
</dbReference>
<protein>
    <recommendedName>
        <fullName evidence="3">protein-glutamate methylesterase</fullName>
        <ecNumber evidence="3">3.1.1.61</ecNumber>
    </recommendedName>
</protein>
<evidence type="ECO:0000256" key="1">
    <source>
        <dbReference type="ARBA" id="ARBA00022500"/>
    </source>
</evidence>
<dbReference type="Proteomes" id="UP000734218">
    <property type="component" value="Unassembled WGS sequence"/>
</dbReference>
<dbReference type="RefSeq" id="WP_167953628.1">
    <property type="nucleotide sequence ID" value="NZ_JAATJE010000001.1"/>
</dbReference>
<feature type="active site" evidence="5">
    <location>
        <position position="185"/>
    </location>
</feature>
<evidence type="ECO:0000256" key="5">
    <source>
        <dbReference type="PROSITE-ProRule" id="PRU00050"/>
    </source>
</evidence>
<dbReference type="Gene3D" id="3.40.50.2300">
    <property type="match status" value="1"/>
</dbReference>
<dbReference type="Pfam" id="PF01339">
    <property type="entry name" value="CheB_methylest"/>
    <property type="match status" value="1"/>
</dbReference>
<evidence type="ECO:0000256" key="4">
    <source>
        <dbReference type="ARBA" id="ARBA00048267"/>
    </source>
</evidence>
<accession>A0ABX0XLS9</accession>
<evidence type="ECO:0000259" key="7">
    <source>
        <dbReference type="PROSITE" id="PS50110"/>
    </source>
</evidence>